<keyword evidence="1" id="KW-0472">Membrane</keyword>
<dbReference type="Proteomes" id="UP000449547">
    <property type="component" value="Unassembled WGS sequence"/>
</dbReference>
<name>A0A642UX54_DIURU</name>
<gene>
    <name evidence="2" type="ORF">DIURU_000765</name>
</gene>
<accession>A0A642UX54</accession>
<protein>
    <recommendedName>
        <fullName evidence="4">[PSI+] induction protein 2</fullName>
    </recommendedName>
</protein>
<dbReference type="GO" id="GO:0005886">
    <property type="term" value="C:plasma membrane"/>
    <property type="evidence" value="ECO:0007669"/>
    <property type="project" value="TreeGrafter"/>
</dbReference>
<proteinExistence type="predicted"/>
<feature type="transmembrane region" description="Helical" evidence="1">
    <location>
        <begin position="48"/>
        <end position="76"/>
    </location>
</feature>
<reference evidence="2 3" key="1">
    <citation type="submission" date="2019-07" db="EMBL/GenBank/DDBJ databases">
        <title>Genome assembly of two rare yeast pathogens: Diutina rugosa and Trichomonascus ciferrii.</title>
        <authorList>
            <person name="Mixao V."/>
            <person name="Saus E."/>
            <person name="Hansen A."/>
            <person name="Lass-Flor C."/>
            <person name="Gabaldon T."/>
        </authorList>
    </citation>
    <scope>NUCLEOTIDE SEQUENCE [LARGE SCALE GENOMIC DNA]</scope>
    <source>
        <strain evidence="2 3">CBS 613</strain>
    </source>
</reference>
<dbReference type="OrthoDB" id="3980401at2759"/>
<dbReference type="OMA" id="AFSACCA"/>
<evidence type="ECO:0000313" key="3">
    <source>
        <dbReference type="Proteomes" id="UP000449547"/>
    </source>
</evidence>
<dbReference type="GeneID" id="54779418"/>
<dbReference type="RefSeq" id="XP_034014432.1">
    <property type="nucleotide sequence ID" value="XM_034159049.1"/>
</dbReference>
<dbReference type="VEuPathDB" id="FungiDB:DIURU_000765"/>
<keyword evidence="3" id="KW-1185">Reference proteome</keyword>
<sequence length="167" mass="18726">MSPIPNEVINALYLVGRNIIDDATGGKSDVSGSWRSWDSCMNDTACKVVAIVLIVIGSIIVIWVLGTIFRCFYYGLACGDACCACCCCCGSNKRSQDNYPPQYYEKPATSVYANPNMYPAQQPPMYPPQYQQERHNNPGAGYNYFNQSQGYEPMYPNDENTKYRQAF</sequence>
<keyword evidence="1" id="KW-0812">Transmembrane</keyword>
<keyword evidence="1" id="KW-1133">Transmembrane helix</keyword>
<dbReference type="PANTHER" id="PTHR40018">
    <property type="entry name" value="[PSI+] INDUCTION PROTEIN 2"/>
    <property type="match status" value="1"/>
</dbReference>
<evidence type="ECO:0008006" key="4">
    <source>
        <dbReference type="Google" id="ProtNLM"/>
    </source>
</evidence>
<dbReference type="EMBL" id="SWFT01000027">
    <property type="protein sequence ID" value="KAA8907081.1"/>
    <property type="molecule type" value="Genomic_DNA"/>
</dbReference>
<evidence type="ECO:0000256" key="1">
    <source>
        <dbReference type="SAM" id="Phobius"/>
    </source>
</evidence>
<organism evidence="2 3">
    <name type="scientific">Diutina rugosa</name>
    <name type="common">Yeast</name>
    <name type="synonym">Candida rugosa</name>
    <dbReference type="NCBI Taxonomy" id="5481"/>
    <lineage>
        <taxon>Eukaryota</taxon>
        <taxon>Fungi</taxon>
        <taxon>Dikarya</taxon>
        <taxon>Ascomycota</taxon>
        <taxon>Saccharomycotina</taxon>
        <taxon>Pichiomycetes</taxon>
        <taxon>Debaryomycetaceae</taxon>
        <taxon>Diutina</taxon>
    </lineage>
</organism>
<dbReference type="PANTHER" id="PTHR40018:SF1">
    <property type="entry name" value="[PSI+] INDUCTION PROTEIN 2"/>
    <property type="match status" value="1"/>
</dbReference>
<comment type="caution">
    <text evidence="2">The sequence shown here is derived from an EMBL/GenBank/DDBJ whole genome shotgun (WGS) entry which is preliminary data.</text>
</comment>
<dbReference type="AlphaFoldDB" id="A0A642UX54"/>
<dbReference type="InterPro" id="IPR037504">
    <property type="entry name" value="PSI_induc_2"/>
</dbReference>
<evidence type="ECO:0000313" key="2">
    <source>
        <dbReference type="EMBL" id="KAA8907081.1"/>
    </source>
</evidence>
<dbReference type="GO" id="GO:0005935">
    <property type="term" value="C:cellular bud neck"/>
    <property type="evidence" value="ECO:0007669"/>
    <property type="project" value="TreeGrafter"/>
</dbReference>